<dbReference type="SUPFAM" id="SSF56112">
    <property type="entry name" value="Protein kinase-like (PK-like)"/>
    <property type="match status" value="1"/>
</dbReference>
<proteinExistence type="predicted"/>
<dbReference type="KEGG" id="fwa:DCMF_01710"/>
<evidence type="ECO:0000313" key="2">
    <source>
        <dbReference type="Proteomes" id="UP000323521"/>
    </source>
</evidence>
<dbReference type="EMBL" id="CP017634">
    <property type="protein sequence ID" value="ATW23678.1"/>
    <property type="molecule type" value="Genomic_DNA"/>
</dbReference>
<dbReference type="Gene3D" id="3.30.200.20">
    <property type="entry name" value="Phosphorylase Kinase, domain 1"/>
    <property type="match status" value="1"/>
</dbReference>
<evidence type="ECO:0000313" key="1">
    <source>
        <dbReference type="EMBL" id="ATW23678.1"/>
    </source>
</evidence>
<dbReference type="InterPro" id="IPR014255">
    <property type="entry name" value="Spore_coat_CotS"/>
</dbReference>
<reference evidence="1 2" key="1">
    <citation type="submission" date="2016-10" db="EMBL/GenBank/DDBJ databases">
        <title>Complete Genome Sequence of Peptococcaceae strain DCMF.</title>
        <authorList>
            <person name="Edwards R.J."/>
            <person name="Holland S.I."/>
            <person name="Deshpande N.P."/>
            <person name="Wong Y.K."/>
            <person name="Ertan H."/>
            <person name="Manefield M."/>
            <person name="Russell T.L."/>
            <person name="Lee M.J."/>
        </authorList>
    </citation>
    <scope>NUCLEOTIDE SEQUENCE [LARGE SCALE GENOMIC DNA]</scope>
    <source>
        <strain evidence="1 2">DCMF</strain>
    </source>
</reference>
<dbReference type="GO" id="GO:0042601">
    <property type="term" value="C:endospore-forming forespore"/>
    <property type="evidence" value="ECO:0007669"/>
    <property type="project" value="TreeGrafter"/>
</dbReference>
<dbReference type="Proteomes" id="UP000323521">
    <property type="component" value="Chromosome"/>
</dbReference>
<dbReference type="PANTHER" id="PTHR39179">
    <property type="entry name" value="SPORE COAT PROTEIN I"/>
    <property type="match status" value="1"/>
</dbReference>
<organism evidence="1 2">
    <name type="scientific">Formimonas warabiya</name>
    <dbReference type="NCBI Taxonomy" id="1761012"/>
    <lineage>
        <taxon>Bacteria</taxon>
        <taxon>Bacillati</taxon>
        <taxon>Bacillota</taxon>
        <taxon>Clostridia</taxon>
        <taxon>Eubacteriales</taxon>
        <taxon>Peptococcaceae</taxon>
        <taxon>Candidatus Formimonas</taxon>
    </lineage>
</organism>
<dbReference type="InterPro" id="IPR047175">
    <property type="entry name" value="CotS-like"/>
</dbReference>
<dbReference type="Gene3D" id="3.90.1200.10">
    <property type="match status" value="1"/>
</dbReference>
<dbReference type="AlphaFoldDB" id="A0A3G1KMJ0"/>
<keyword evidence="2" id="KW-1185">Reference proteome</keyword>
<dbReference type="InterPro" id="IPR011009">
    <property type="entry name" value="Kinase-like_dom_sf"/>
</dbReference>
<protein>
    <submittedName>
        <fullName evidence="1">Uncharacterized protein</fullName>
    </submittedName>
</protein>
<sequence length="372" mass="44219">MQQWLQAWQKELKSQRSANIQELPHQDEIPREISSQLDFKIYRTDQVRSAQKLDTDQGVIALKKTRMSPVRVAFITEGISYVRGNKFDKVLEYVPFKNGSFLCSAGNQNYVMTKWVKGKESDLSDPRQVYEAAVTMAQFHQASQGFQSSLPFHQISRCGLMEHDLHQHVSEFTQFYTAAAHHPRPGRLEDLIKRHHHLFYLKAQESLHLLKRFRYLDFVEQARHTVALLHQDFAYHNLIWINQEIHLIDLDYLTLDFRVIDLSKFLRRSLRLSNWKMKAAENIINGYTSVIPLDQKEFTLLYILLYFPYKYWQTLHLHYLEGKKRTSQKVYEALRKIVSEQKDQDLFLKKFAEKYLCIKAHDDRAFLYFQNL</sequence>
<accession>A0A3G1KMJ0</accession>
<dbReference type="NCBIfam" id="TIGR02906">
    <property type="entry name" value="spore_CotS"/>
    <property type="match status" value="1"/>
</dbReference>
<name>A0A3G1KMJ0_FORW1</name>
<dbReference type="RefSeq" id="WP_214659026.1">
    <property type="nucleotide sequence ID" value="NZ_CP017634.1"/>
</dbReference>
<dbReference type="PANTHER" id="PTHR39179:SF1">
    <property type="entry name" value="SPORE COAT PROTEIN I"/>
    <property type="match status" value="1"/>
</dbReference>
<gene>
    <name evidence="1" type="ORF">DCMF_01710</name>
</gene>